<dbReference type="InterPro" id="IPR027417">
    <property type="entry name" value="P-loop_NTPase"/>
</dbReference>
<evidence type="ECO:0000256" key="5">
    <source>
        <dbReference type="ARBA" id="ARBA00023054"/>
    </source>
</evidence>
<reference evidence="12 13" key="1">
    <citation type="submission" date="2019-07" db="EMBL/GenBank/DDBJ databases">
        <title>WGS assembly of Gossypium tomentosum.</title>
        <authorList>
            <person name="Chen Z.J."/>
            <person name="Sreedasyam A."/>
            <person name="Ando A."/>
            <person name="Song Q."/>
            <person name="De L."/>
            <person name="Hulse-Kemp A."/>
            <person name="Ding M."/>
            <person name="Ye W."/>
            <person name="Kirkbride R."/>
            <person name="Jenkins J."/>
            <person name="Plott C."/>
            <person name="Lovell J."/>
            <person name="Lin Y.-M."/>
            <person name="Vaughn R."/>
            <person name="Liu B."/>
            <person name="Li W."/>
            <person name="Simpson S."/>
            <person name="Scheffler B."/>
            <person name="Saski C."/>
            <person name="Grover C."/>
            <person name="Hu G."/>
            <person name="Conover J."/>
            <person name="Carlson J."/>
            <person name="Shu S."/>
            <person name="Boston L."/>
            <person name="Williams M."/>
            <person name="Peterson D."/>
            <person name="Mcgee K."/>
            <person name="Jones D."/>
            <person name="Wendel J."/>
            <person name="Stelly D."/>
            <person name="Grimwood J."/>
            <person name="Schmutz J."/>
        </authorList>
    </citation>
    <scope>NUCLEOTIDE SEQUENCE [LARGE SCALE GENOMIC DNA]</scope>
    <source>
        <strain evidence="12">7179.01</strain>
    </source>
</reference>
<keyword evidence="2 8" id="KW-0493">Microtubule</keyword>
<dbReference type="GO" id="GO:0005874">
    <property type="term" value="C:microtubule"/>
    <property type="evidence" value="ECO:0007669"/>
    <property type="project" value="UniProtKB-KW"/>
</dbReference>
<protein>
    <recommendedName>
        <fullName evidence="8">Kinesin-like protein</fullName>
    </recommendedName>
</protein>
<proteinExistence type="inferred from homology"/>
<sequence length="962" mass="108919">MTVRTPGTPARKIDRTPVTTPGGPKSKEEKIVVTVRLRPLSKREQLAKDQVAWDCKDDYTIVSKRPSQERTSQPPPFTFDKVFGPSCLNETVYEGVKTVALSALGGINATIFAYGQTSSGKTYTMRGITEKAVNDIYHHIMNTPERDFTIKISGLEIYNENVRDLLNSESGHNLKLLDDPEKGTVVEKLVEETVSNDQHLRHLISICEAQRQVGETALNDTSSRSHQIIRLTIQSTLRENSDCVRSFVASLNFVDLAGSERASQTHADGARLKEGCHINLSLMTLTTVIRKLSVGKRSGHIPYRDSKLTRILQHSLGGNARTAIICTLSPALSHFEQSRNTLFFATRAKEVTNNAQVNMVVSDKQLVKHLQKEVARLEAELRTPDLSREKDLKIQQMEMEIEELKRQRDLAQSEVDELRRKLQDDQQTSNPIELPRPSMQKCLSYSDVLSPKLDRKEIDHNDKTRKTLLRQSMRQSSTAPFTLMHEIRKLEHLQEQLGEEANRALEVLQKEVAYHRLGNQDAAETIAKLQAEIREMCAVRSIKKEVDVGTAIAPNRSVSANLKEEITKLHSQGSTIANLEEQLENVQKSIDKLVMSLPSSNQESNGEAASKTKNQSIKNSLLPLTSSNVANRQNFIKSPCSSLSTSQQIMEPDNEENRPPEDDDIVSKETLPESEKGTPARSEQVGDVSSKESTPYRRQSSVNMKKMRKMFQNAAEENVRSIRAYVTELKERVAKLQYQKQLLVCQVLELEANEAAGYNLEVDESAIEAEEPQVPWHVTFKEQRQQIMELWDVCYVSIIHRTQFYLLFRGDPADQIYMEVELRRLNWMQHHFAELGNASPALVGDEPTVSLSSSIRALKHEREFLAKRLTSRLSVEERDALYIKWGVPLEGKQRKIQFINKLWTDPHDVKNIEESAQIVAKLVGFSEGGNMSREMFELNFALPADKSPWTVGWNQISNLLNL</sequence>
<organism evidence="12 13">
    <name type="scientific">Gossypium tomentosum</name>
    <name type="common">Hawaiian cotton</name>
    <name type="synonym">Gossypium sandvicense</name>
    <dbReference type="NCBI Taxonomy" id="34277"/>
    <lineage>
        <taxon>Eukaryota</taxon>
        <taxon>Viridiplantae</taxon>
        <taxon>Streptophyta</taxon>
        <taxon>Embryophyta</taxon>
        <taxon>Tracheophyta</taxon>
        <taxon>Spermatophyta</taxon>
        <taxon>Magnoliopsida</taxon>
        <taxon>eudicotyledons</taxon>
        <taxon>Gunneridae</taxon>
        <taxon>Pentapetalae</taxon>
        <taxon>rosids</taxon>
        <taxon>malvids</taxon>
        <taxon>Malvales</taxon>
        <taxon>Malvaceae</taxon>
        <taxon>Malvoideae</taxon>
        <taxon>Gossypium</taxon>
    </lineage>
</organism>
<evidence type="ECO:0000256" key="10">
    <source>
        <dbReference type="SAM" id="MobiDB-lite"/>
    </source>
</evidence>
<feature type="coiled-coil region" evidence="9">
    <location>
        <begin position="490"/>
        <end position="539"/>
    </location>
</feature>
<feature type="region of interest" description="Disordered" evidence="10">
    <location>
        <begin position="598"/>
        <end position="617"/>
    </location>
</feature>
<feature type="region of interest" description="Disordered" evidence="10">
    <location>
        <begin position="1"/>
        <end position="28"/>
    </location>
</feature>
<dbReference type="PROSITE" id="PS50067">
    <property type="entry name" value="KINESIN_MOTOR_2"/>
    <property type="match status" value="1"/>
</dbReference>
<comment type="similarity">
    <text evidence="1">Belongs to the TRAFAC class myosin-kinesin ATPase superfamily. Kinesin family. KIN-7 subfamily.</text>
</comment>
<feature type="domain" description="Kinesin motor" evidence="11">
    <location>
        <begin position="30"/>
        <end position="351"/>
    </location>
</feature>
<evidence type="ECO:0000256" key="3">
    <source>
        <dbReference type="ARBA" id="ARBA00022741"/>
    </source>
</evidence>
<dbReference type="Gene3D" id="3.40.850.10">
    <property type="entry name" value="Kinesin motor domain"/>
    <property type="match status" value="1"/>
</dbReference>
<dbReference type="PRINTS" id="PR00380">
    <property type="entry name" value="KINESINHEAVY"/>
</dbReference>
<dbReference type="InterPro" id="IPR036961">
    <property type="entry name" value="Kinesin_motor_dom_sf"/>
</dbReference>
<keyword evidence="4 7" id="KW-0067">ATP-binding</keyword>
<feature type="region of interest" description="Disordered" evidence="10">
    <location>
        <begin position="637"/>
        <end position="702"/>
    </location>
</feature>
<evidence type="ECO:0000256" key="9">
    <source>
        <dbReference type="SAM" id="Coils"/>
    </source>
</evidence>
<evidence type="ECO:0000256" key="4">
    <source>
        <dbReference type="ARBA" id="ARBA00022840"/>
    </source>
</evidence>
<dbReference type="SUPFAM" id="SSF52540">
    <property type="entry name" value="P-loop containing nucleoside triphosphate hydrolases"/>
    <property type="match status" value="1"/>
</dbReference>
<name>A0A5D2K406_GOSTO</name>
<dbReference type="FunFam" id="3.40.850.10:FF:000016">
    <property type="entry name" value="Kinesin-like protein"/>
    <property type="match status" value="1"/>
</dbReference>
<evidence type="ECO:0000256" key="1">
    <source>
        <dbReference type="ARBA" id="ARBA00007310"/>
    </source>
</evidence>
<dbReference type="Pfam" id="PF00225">
    <property type="entry name" value="Kinesin"/>
    <property type="match status" value="1"/>
</dbReference>
<evidence type="ECO:0000256" key="7">
    <source>
        <dbReference type="PROSITE-ProRule" id="PRU00283"/>
    </source>
</evidence>
<feature type="coiled-coil region" evidence="9">
    <location>
        <begin position="569"/>
        <end position="596"/>
    </location>
</feature>
<feature type="compositionally biased region" description="Basic and acidic residues" evidence="10">
    <location>
        <begin position="655"/>
        <end position="678"/>
    </location>
</feature>
<keyword evidence="6 7" id="KW-0505">Motor protein</keyword>
<dbReference type="AlphaFoldDB" id="A0A5D2K406"/>
<evidence type="ECO:0000313" key="12">
    <source>
        <dbReference type="EMBL" id="TYH61830.1"/>
    </source>
</evidence>
<keyword evidence="5 9" id="KW-0175">Coiled coil</keyword>
<feature type="binding site" evidence="7">
    <location>
        <begin position="115"/>
        <end position="122"/>
    </location>
    <ligand>
        <name>ATP</name>
        <dbReference type="ChEBI" id="CHEBI:30616"/>
    </ligand>
</feature>
<dbReference type="GO" id="GO:0008017">
    <property type="term" value="F:microtubule binding"/>
    <property type="evidence" value="ECO:0007669"/>
    <property type="project" value="InterPro"/>
</dbReference>
<dbReference type="Proteomes" id="UP000322667">
    <property type="component" value="Chromosome D07"/>
</dbReference>
<dbReference type="Pfam" id="PF11995">
    <property type="entry name" value="DUF3490"/>
    <property type="match status" value="1"/>
</dbReference>
<dbReference type="PANTHER" id="PTHR47968">
    <property type="entry name" value="CENTROMERE PROTEIN E"/>
    <property type="match status" value="1"/>
</dbReference>
<dbReference type="EMBL" id="CM017629">
    <property type="protein sequence ID" value="TYH61831.1"/>
    <property type="molecule type" value="Genomic_DNA"/>
</dbReference>
<keyword evidence="13" id="KW-1185">Reference proteome</keyword>
<dbReference type="GO" id="GO:0007018">
    <property type="term" value="P:microtubule-based movement"/>
    <property type="evidence" value="ECO:0007669"/>
    <property type="project" value="InterPro"/>
</dbReference>
<evidence type="ECO:0000259" key="11">
    <source>
        <dbReference type="PROSITE" id="PS50067"/>
    </source>
</evidence>
<dbReference type="GO" id="GO:0003777">
    <property type="term" value="F:microtubule motor activity"/>
    <property type="evidence" value="ECO:0007669"/>
    <property type="project" value="InterPro"/>
</dbReference>
<dbReference type="SMART" id="SM00129">
    <property type="entry name" value="KISc"/>
    <property type="match status" value="1"/>
</dbReference>
<feature type="compositionally biased region" description="Polar residues" evidence="10">
    <location>
        <begin position="691"/>
        <end position="702"/>
    </location>
</feature>
<dbReference type="GO" id="GO:0005524">
    <property type="term" value="F:ATP binding"/>
    <property type="evidence" value="ECO:0007669"/>
    <property type="project" value="UniProtKB-UniRule"/>
</dbReference>
<dbReference type="CDD" id="cd01374">
    <property type="entry name" value="KISc_CENP_E"/>
    <property type="match status" value="1"/>
</dbReference>
<evidence type="ECO:0000256" key="6">
    <source>
        <dbReference type="ARBA" id="ARBA00023175"/>
    </source>
</evidence>
<feature type="compositionally biased region" description="Polar residues" evidence="10">
    <location>
        <begin position="637"/>
        <end position="649"/>
    </location>
</feature>
<feature type="coiled-coil region" evidence="9">
    <location>
        <begin position="360"/>
        <end position="428"/>
    </location>
</feature>
<accession>A0A5D2K406</accession>
<keyword evidence="3 7" id="KW-0547">Nucleotide-binding</keyword>
<dbReference type="PANTHER" id="PTHR47968:SF23">
    <property type="entry name" value="KINESIN-LIKE PROTEIN KIN-7A"/>
    <property type="match status" value="1"/>
</dbReference>
<gene>
    <name evidence="12" type="ORF">ES332_D07G078400v1</name>
</gene>
<dbReference type="InterPro" id="IPR021881">
    <property type="entry name" value="NACK_C"/>
</dbReference>
<dbReference type="InterPro" id="IPR027640">
    <property type="entry name" value="Kinesin-like_fam"/>
</dbReference>
<dbReference type="InterPro" id="IPR019821">
    <property type="entry name" value="Kinesin_motor_CS"/>
</dbReference>
<evidence type="ECO:0000256" key="8">
    <source>
        <dbReference type="RuleBase" id="RU000394"/>
    </source>
</evidence>
<dbReference type="EMBL" id="CM017629">
    <property type="protein sequence ID" value="TYH61830.1"/>
    <property type="molecule type" value="Genomic_DNA"/>
</dbReference>
<evidence type="ECO:0000256" key="2">
    <source>
        <dbReference type="ARBA" id="ARBA00022701"/>
    </source>
</evidence>
<dbReference type="InterPro" id="IPR001752">
    <property type="entry name" value="Kinesin_motor_dom"/>
</dbReference>
<evidence type="ECO:0000313" key="13">
    <source>
        <dbReference type="Proteomes" id="UP000322667"/>
    </source>
</evidence>
<dbReference type="PROSITE" id="PS00411">
    <property type="entry name" value="KINESIN_MOTOR_1"/>
    <property type="match status" value="1"/>
</dbReference>